<gene>
    <name evidence="7" type="ORF">DFR29_102291</name>
</gene>
<dbReference type="InterPro" id="IPR001789">
    <property type="entry name" value="Sig_transdc_resp-reg_receiver"/>
</dbReference>
<dbReference type="InterPro" id="IPR003594">
    <property type="entry name" value="HATPase_dom"/>
</dbReference>
<evidence type="ECO:0000256" key="2">
    <source>
        <dbReference type="ARBA" id="ARBA00012438"/>
    </source>
</evidence>
<dbReference type="InterPro" id="IPR005467">
    <property type="entry name" value="His_kinase_dom"/>
</dbReference>
<dbReference type="SUPFAM" id="SSF47384">
    <property type="entry name" value="Homodimeric domain of signal transducing histidine kinase"/>
    <property type="match status" value="1"/>
</dbReference>
<dbReference type="Proteomes" id="UP000295293">
    <property type="component" value="Unassembled WGS sequence"/>
</dbReference>
<dbReference type="Pfam" id="PF02518">
    <property type="entry name" value="HATPase_c"/>
    <property type="match status" value="1"/>
</dbReference>
<protein>
    <recommendedName>
        <fullName evidence="2">histidine kinase</fullName>
        <ecNumber evidence="2">2.7.13.3</ecNumber>
    </recommendedName>
</protein>
<dbReference type="PROSITE" id="PS50110">
    <property type="entry name" value="RESPONSE_REGULATORY"/>
    <property type="match status" value="1"/>
</dbReference>
<comment type="catalytic activity">
    <reaction evidence="1">
        <text>ATP + protein L-histidine = ADP + protein N-phospho-L-histidine.</text>
        <dbReference type="EC" id="2.7.13.3"/>
    </reaction>
</comment>
<dbReference type="Pfam" id="PF00512">
    <property type="entry name" value="HisKA"/>
    <property type="match status" value="1"/>
</dbReference>
<dbReference type="CDD" id="cd00082">
    <property type="entry name" value="HisKA"/>
    <property type="match status" value="1"/>
</dbReference>
<evidence type="ECO:0000256" key="1">
    <source>
        <dbReference type="ARBA" id="ARBA00000085"/>
    </source>
</evidence>
<keyword evidence="8" id="KW-1185">Reference proteome</keyword>
<reference evidence="7 8" key="1">
    <citation type="submission" date="2019-03" db="EMBL/GenBank/DDBJ databases">
        <title>Genomic Encyclopedia of Type Strains, Phase IV (KMG-IV): sequencing the most valuable type-strain genomes for metagenomic binning, comparative biology and taxonomic classification.</title>
        <authorList>
            <person name="Goeker M."/>
        </authorList>
    </citation>
    <scope>NUCLEOTIDE SEQUENCE [LARGE SCALE GENOMIC DNA]</scope>
    <source>
        <strain evidence="7 8">DSM 21667</strain>
    </source>
</reference>
<feature type="modified residue" description="4-aspartylphosphate" evidence="4">
    <location>
        <position position="60"/>
    </location>
</feature>
<dbReference type="AlphaFoldDB" id="A0A4R6Z771"/>
<evidence type="ECO:0000256" key="3">
    <source>
        <dbReference type="ARBA" id="ARBA00022553"/>
    </source>
</evidence>
<dbReference type="EC" id="2.7.13.3" evidence="2"/>
<dbReference type="InterPro" id="IPR036890">
    <property type="entry name" value="HATPase_C_sf"/>
</dbReference>
<proteinExistence type="predicted"/>
<dbReference type="SUPFAM" id="SSF52172">
    <property type="entry name" value="CheY-like"/>
    <property type="match status" value="1"/>
</dbReference>
<dbReference type="PROSITE" id="PS50109">
    <property type="entry name" value="HIS_KIN"/>
    <property type="match status" value="1"/>
</dbReference>
<sequence>MSLSAPPREPLVLIVDDQPANVQLLGQMLSDAGYEVMPATSGEQALVRAQARRPDLVLMDMMMPGMDGFELCRRLKADATLVEVPAIFLTAATEREYLVRAFELGAVDYITKPFVAEELLARVRTHVNLKRATEHLRLIVRERDDVTAIVAHDLKNPISNIRFAAQMLRRPNLTAERQASLVDDIVSCCDEAIEFVQRFLQRRATIERVRALESATVDLSQLVDRAIARHQAAAEARGVSLLRSGQPLAAQGDAAALRNVLQNLLSNAIRYAPRDSVIEVQLDADRPGFARVFVLDRGPGIAETERTKLFQRFARIAQAPSDADESLSTGLGLAIAKDDIEQMGGFLWFEPRTGGGSVFAFELPLAAA</sequence>
<accession>A0A4R6Z771</accession>
<feature type="domain" description="Response regulatory" evidence="6">
    <location>
        <begin position="11"/>
        <end position="127"/>
    </location>
</feature>
<dbReference type="InterPro" id="IPR011006">
    <property type="entry name" value="CheY-like_superfamily"/>
</dbReference>
<comment type="caution">
    <text evidence="7">The sequence shown here is derived from an EMBL/GenBank/DDBJ whole genome shotgun (WGS) entry which is preliminary data.</text>
</comment>
<dbReference type="SMART" id="SM00387">
    <property type="entry name" value="HATPase_c"/>
    <property type="match status" value="1"/>
</dbReference>
<dbReference type="SMART" id="SM00388">
    <property type="entry name" value="HisKA"/>
    <property type="match status" value="1"/>
</dbReference>
<evidence type="ECO:0000313" key="7">
    <source>
        <dbReference type="EMBL" id="TDR47631.1"/>
    </source>
</evidence>
<dbReference type="OrthoDB" id="9776727at2"/>
<keyword evidence="3 4" id="KW-0597">Phosphoprotein</keyword>
<dbReference type="PANTHER" id="PTHR43547">
    <property type="entry name" value="TWO-COMPONENT HISTIDINE KINASE"/>
    <property type="match status" value="1"/>
</dbReference>
<dbReference type="RefSeq" id="WP_133817348.1">
    <property type="nucleotide sequence ID" value="NZ_SNZH01000002.1"/>
</dbReference>
<dbReference type="Gene3D" id="3.30.565.10">
    <property type="entry name" value="Histidine kinase-like ATPase, C-terminal domain"/>
    <property type="match status" value="1"/>
</dbReference>
<feature type="domain" description="Histidine kinase" evidence="5">
    <location>
        <begin position="149"/>
        <end position="367"/>
    </location>
</feature>
<evidence type="ECO:0000313" key="8">
    <source>
        <dbReference type="Proteomes" id="UP000295293"/>
    </source>
</evidence>
<evidence type="ECO:0000256" key="4">
    <source>
        <dbReference type="PROSITE-ProRule" id="PRU00169"/>
    </source>
</evidence>
<dbReference type="GO" id="GO:0000155">
    <property type="term" value="F:phosphorelay sensor kinase activity"/>
    <property type="evidence" value="ECO:0007669"/>
    <property type="project" value="InterPro"/>
</dbReference>
<dbReference type="PANTHER" id="PTHR43547:SF2">
    <property type="entry name" value="HYBRID SIGNAL TRANSDUCTION HISTIDINE KINASE C"/>
    <property type="match status" value="1"/>
</dbReference>
<evidence type="ECO:0000259" key="6">
    <source>
        <dbReference type="PROSITE" id="PS50110"/>
    </source>
</evidence>
<dbReference type="SUPFAM" id="SSF55874">
    <property type="entry name" value="ATPase domain of HSP90 chaperone/DNA topoisomerase II/histidine kinase"/>
    <property type="match status" value="1"/>
</dbReference>
<dbReference type="SMART" id="SM00448">
    <property type="entry name" value="REC"/>
    <property type="match status" value="1"/>
</dbReference>
<dbReference type="Gene3D" id="1.10.287.130">
    <property type="match status" value="1"/>
</dbReference>
<organism evidence="7 8">
    <name type="scientific">Tahibacter aquaticus</name>
    <dbReference type="NCBI Taxonomy" id="520092"/>
    <lineage>
        <taxon>Bacteria</taxon>
        <taxon>Pseudomonadati</taxon>
        <taxon>Pseudomonadota</taxon>
        <taxon>Gammaproteobacteria</taxon>
        <taxon>Lysobacterales</taxon>
        <taxon>Rhodanobacteraceae</taxon>
        <taxon>Tahibacter</taxon>
    </lineage>
</organism>
<dbReference type="InterPro" id="IPR003661">
    <property type="entry name" value="HisK_dim/P_dom"/>
</dbReference>
<dbReference type="Gene3D" id="3.40.50.2300">
    <property type="match status" value="1"/>
</dbReference>
<dbReference type="InterPro" id="IPR004358">
    <property type="entry name" value="Sig_transdc_His_kin-like_C"/>
</dbReference>
<dbReference type="PRINTS" id="PR00344">
    <property type="entry name" value="BCTRLSENSOR"/>
</dbReference>
<dbReference type="Pfam" id="PF00072">
    <property type="entry name" value="Response_reg"/>
    <property type="match status" value="1"/>
</dbReference>
<dbReference type="EMBL" id="SNZH01000002">
    <property type="protein sequence ID" value="TDR47631.1"/>
    <property type="molecule type" value="Genomic_DNA"/>
</dbReference>
<evidence type="ECO:0000259" key="5">
    <source>
        <dbReference type="PROSITE" id="PS50109"/>
    </source>
</evidence>
<dbReference type="InterPro" id="IPR036097">
    <property type="entry name" value="HisK_dim/P_sf"/>
</dbReference>
<name>A0A4R6Z771_9GAMM</name>